<organism evidence="1 2">
    <name type="scientific">Chryseobacterium jejuense</name>
    <dbReference type="NCBI Taxonomy" id="445960"/>
    <lineage>
        <taxon>Bacteria</taxon>
        <taxon>Pseudomonadati</taxon>
        <taxon>Bacteroidota</taxon>
        <taxon>Flavobacteriia</taxon>
        <taxon>Flavobacteriales</taxon>
        <taxon>Weeksellaceae</taxon>
        <taxon>Chryseobacterium group</taxon>
        <taxon>Chryseobacterium</taxon>
    </lineage>
</organism>
<proteinExistence type="predicted"/>
<dbReference type="RefSeq" id="WP_089736553.1">
    <property type="nucleotide sequence ID" value="NZ_FNEG01000003.1"/>
</dbReference>
<dbReference type="OrthoDB" id="933310at2"/>
<name>A0A2X2VDX6_CHRJE</name>
<evidence type="ECO:0000313" key="1">
    <source>
        <dbReference type="EMBL" id="SQB27226.1"/>
    </source>
</evidence>
<evidence type="ECO:0000313" key="2">
    <source>
        <dbReference type="Proteomes" id="UP000251670"/>
    </source>
</evidence>
<gene>
    <name evidence="1" type="ORF">NCTC13492_00893</name>
</gene>
<sequence>MKKILFLPVFFSVLGYSQVGINTTTPVPSAVLDITSQNKGVLFPRVSLQSITDITTILNPAEGLFVWNTNANLVQGKGLYYFLDGTWIKIPKQFNPTGKVYDFVEFKQTSSNLVMTSTLQEITQLSTTYTAPSDGNIFLNYIVYSTMGNNTNPKVSNTYCEVQVTDTTTSIVQKGTILISPVLVVSNQGSNAAASPSLIPVDIVKGHTYTIKLFAKEAYLDSSYVVRVGTVTYSGNSANSSLVINSLLNL</sequence>
<dbReference type="Proteomes" id="UP000251670">
    <property type="component" value="Unassembled WGS sequence"/>
</dbReference>
<dbReference type="AlphaFoldDB" id="A0A2X2VDX6"/>
<protein>
    <submittedName>
        <fullName evidence="1">Uncharacterized protein</fullName>
    </submittedName>
</protein>
<reference evidence="1 2" key="1">
    <citation type="submission" date="2018-06" db="EMBL/GenBank/DDBJ databases">
        <authorList>
            <consortium name="Pathogen Informatics"/>
            <person name="Doyle S."/>
        </authorList>
    </citation>
    <scope>NUCLEOTIDE SEQUENCE [LARGE SCALE GENOMIC DNA]</scope>
    <source>
        <strain evidence="1 2">NCTC13492</strain>
    </source>
</reference>
<dbReference type="EMBL" id="UAWB01000002">
    <property type="protein sequence ID" value="SQB27226.1"/>
    <property type="molecule type" value="Genomic_DNA"/>
</dbReference>
<accession>A0A2X2VDX6</accession>